<protein>
    <submittedName>
        <fullName evidence="1">Protein nagD</fullName>
    </submittedName>
</protein>
<evidence type="ECO:0000313" key="1">
    <source>
        <dbReference type="EMBL" id="STD18494.1"/>
    </source>
</evidence>
<dbReference type="Proteomes" id="UP000255163">
    <property type="component" value="Unassembled WGS sequence"/>
</dbReference>
<dbReference type="EMBL" id="UFYI01000007">
    <property type="protein sequence ID" value="STD18494.1"/>
    <property type="molecule type" value="Genomic_DNA"/>
</dbReference>
<dbReference type="Gene3D" id="3.40.50.1000">
    <property type="entry name" value="HAD superfamily/HAD-like"/>
    <property type="match status" value="1"/>
</dbReference>
<dbReference type="AlphaFoldDB" id="A0A376F2H4"/>
<organism evidence="1 2">
    <name type="scientific">Enterobacter asburiae</name>
    <dbReference type="NCBI Taxonomy" id="61645"/>
    <lineage>
        <taxon>Bacteria</taxon>
        <taxon>Pseudomonadati</taxon>
        <taxon>Pseudomonadota</taxon>
        <taxon>Gammaproteobacteria</taxon>
        <taxon>Enterobacterales</taxon>
        <taxon>Enterobacteriaceae</taxon>
        <taxon>Enterobacter</taxon>
        <taxon>Enterobacter cloacae complex</taxon>
    </lineage>
</organism>
<accession>A0A376F2H4</accession>
<evidence type="ECO:0000313" key="2">
    <source>
        <dbReference type="Proteomes" id="UP000255163"/>
    </source>
</evidence>
<name>A0A376F2H4_ENTAS</name>
<proteinExistence type="predicted"/>
<reference evidence="1 2" key="1">
    <citation type="submission" date="2018-06" db="EMBL/GenBank/DDBJ databases">
        <authorList>
            <consortium name="Pathogen Informatics"/>
            <person name="Doyle S."/>
        </authorList>
    </citation>
    <scope>NUCLEOTIDE SEQUENCE [LARGE SCALE GENOMIC DNA]</scope>
    <source>
        <strain evidence="1 2">NCTC12123</strain>
    </source>
</reference>
<dbReference type="InterPro" id="IPR023214">
    <property type="entry name" value="HAD_sf"/>
</dbReference>
<gene>
    <name evidence="1" type="primary">nagD_2</name>
    <name evidence="1" type="ORF">NCTC12123_00673</name>
</gene>
<sequence>MSCTKQALPSTDVNPDFVIVGETRSFNWEMMHKAAYFVASGARFIATNPDTHGRGFYPACGRAVRRYRENLWP</sequence>